<reference evidence="6" key="1">
    <citation type="submission" date="2017-01" db="EMBL/GenBank/DDBJ databases">
        <authorList>
            <person name="Mah S.A."/>
            <person name="Swanson W.J."/>
            <person name="Moy G.W."/>
            <person name="Vacquier V.D."/>
        </authorList>
    </citation>
    <scope>NUCLEOTIDE SEQUENCE</scope>
    <source>
        <strain evidence="6">S701</strain>
        <plasmid evidence="6">AnCo3</plasmid>
    </source>
</reference>
<dbReference type="CDD" id="cd00351">
    <property type="entry name" value="TS_Pyrimidine_HMase"/>
    <property type="match status" value="1"/>
</dbReference>
<dbReference type="GO" id="GO:0006235">
    <property type="term" value="P:dTTP biosynthetic process"/>
    <property type="evidence" value="ECO:0007669"/>
    <property type="project" value="UniProtKB-UniRule"/>
</dbReference>
<evidence type="ECO:0000256" key="3">
    <source>
        <dbReference type="ARBA" id="ARBA00022679"/>
    </source>
</evidence>
<evidence type="ECO:0000256" key="1">
    <source>
        <dbReference type="ARBA" id="ARBA00011947"/>
    </source>
</evidence>
<feature type="binding site" evidence="4">
    <location>
        <position position="76"/>
    </location>
    <ligand>
        <name>(6R)-5,10-methylene-5,6,7,8-tetrahydrofolate</name>
        <dbReference type="ChEBI" id="CHEBI:15636"/>
    </ligand>
</feature>
<evidence type="ECO:0000313" key="6">
    <source>
        <dbReference type="EMBL" id="AQX82717.1"/>
    </source>
</evidence>
<dbReference type="InterPro" id="IPR045097">
    <property type="entry name" value="Thymidate_synth/dCMP_Mease"/>
</dbReference>
<feature type="binding site" description="in other chain" evidence="4">
    <location>
        <begin position="276"/>
        <end position="279"/>
    </location>
    <ligand>
        <name>dUMP</name>
        <dbReference type="ChEBI" id="CHEBI:246422"/>
        <note>ligand shared between dimeric partners</note>
    </ligand>
</feature>
<feature type="binding site" description="in other chain" evidence="4">
    <location>
        <position position="287"/>
    </location>
    <ligand>
        <name>dUMP</name>
        <dbReference type="ChEBI" id="CHEBI:246422"/>
        <note>ligand shared between dimeric partners</note>
    </ligand>
</feature>
<sequence>MITYLARFNLSILLNRENTNGQFASGSYVKVVETVLNTGVHAGDRTGIGTKSVSYVPSYYMLTGGSVPLISGKSVNLKPLLVELEWYLKGTGNIQFLKDNGVKIWDAWADENGDLGPVYGKQWRRWEDTRIVSHSEYLSKINTFRERGYKIEGYLGVSEDRVVLSREIDQLQRIVDTLRTNPTDRRILLNAWNVGELEDMKLPPCHFVFSLWSRELDFETRLMMATDIGIQHNRHGHESIYTQMLCLLERDGGIAENMLDELGIPKRILNSCLVQRSVDTFVGMPFNIAGYGILTHFLAKITDHMAGAFVHFGFDVHLYDNHMEAAQELMGRGIPGDSDPVVIFPHEWAELDDFKWDDVQICGYNPLPWIKVPVAV</sequence>
<dbReference type="EMBL" id="KY515226">
    <property type="protein sequence ID" value="AQX82717.1"/>
    <property type="molecule type" value="Genomic_DNA"/>
</dbReference>
<feature type="active site" description="Nucleophile" evidence="4">
    <location>
        <position position="205"/>
    </location>
</feature>
<feature type="binding site" evidence="4">
    <location>
        <position position="375"/>
    </location>
    <ligand>
        <name>(6R)-5,10-methylene-5,6,7,8-tetrahydrofolate</name>
        <dbReference type="ChEBI" id="CHEBI:15636"/>
    </ligand>
</feature>
<proteinExistence type="inferred from homology"/>
<comment type="subcellular location">
    <subcellularLocation>
        <location evidence="4">Cytoplasm</location>
    </subcellularLocation>
</comment>
<dbReference type="UniPathway" id="UPA00575"/>
<dbReference type="HAMAP" id="MF_00008">
    <property type="entry name" value="Thymidy_synth_bact"/>
    <property type="match status" value="1"/>
</dbReference>
<dbReference type="GO" id="GO:0004799">
    <property type="term" value="F:thymidylate synthase activity"/>
    <property type="evidence" value="ECO:0007669"/>
    <property type="project" value="UniProtKB-UniRule"/>
</dbReference>
<keyword evidence="6" id="KW-0614">Plasmid</keyword>
<evidence type="ECO:0000256" key="2">
    <source>
        <dbReference type="ARBA" id="ARBA00022603"/>
    </source>
</evidence>
<dbReference type="EC" id="2.1.1.45" evidence="1 4"/>
<dbReference type="GO" id="GO:0032259">
    <property type="term" value="P:methylation"/>
    <property type="evidence" value="ECO:0007669"/>
    <property type="project" value="UniProtKB-KW"/>
</dbReference>
<feature type="binding site" description="in other chain" evidence="4">
    <location>
        <position position="45"/>
    </location>
    <ligand>
        <name>dUMP</name>
        <dbReference type="ChEBI" id="CHEBI:246422"/>
        <note>ligand shared between dimeric partners</note>
    </ligand>
</feature>
<dbReference type="GO" id="GO:0006231">
    <property type="term" value="P:dTMP biosynthetic process"/>
    <property type="evidence" value="ECO:0007669"/>
    <property type="project" value="UniProtKB-UniRule"/>
</dbReference>
<organism evidence="6">
    <name type="scientific">Salmonella derby</name>
    <dbReference type="NCBI Taxonomy" id="28144"/>
    <lineage>
        <taxon>Bacteria</taxon>
        <taxon>Pseudomonadati</taxon>
        <taxon>Pseudomonadota</taxon>
        <taxon>Gammaproteobacteria</taxon>
        <taxon>Enterobacterales</taxon>
        <taxon>Enterobacteriaceae</taxon>
        <taxon>Salmonella</taxon>
    </lineage>
</organism>
<dbReference type="InterPro" id="IPR023451">
    <property type="entry name" value="Thymidate_synth/dCMP_Mease_dom"/>
</dbReference>
<dbReference type="AlphaFoldDB" id="A0A1S7BGC3"/>
<feature type="binding site" evidence="4">
    <location>
        <begin position="185"/>
        <end position="186"/>
    </location>
    <ligand>
        <name>dUMP</name>
        <dbReference type="ChEBI" id="CHEBI:246422"/>
        <note>ligand shared between dimeric partners</note>
    </ligand>
</feature>
<comment type="similarity">
    <text evidence="4">Belongs to the thymidylate synthase family. Bacterial-type ThyA subfamily.</text>
</comment>
<feature type="binding site" description="in other chain" evidence="4">
    <location>
        <begin position="317"/>
        <end position="319"/>
    </location>
    <ligand>
        <name>dUMP</name>
        <dbReference type="ChEBI" id="CHEBI:246422"/>
        <note>ligand shared between dimeric partners</note>
    </ligand>
</feature>
<dbReference type="SUPFAM" id="SSF55831">
    <property type="entry name" value="Thymidylate synthase/dCMP hydroxymethylase"/>
    <property type="match status" value="1"/>
</dbReference>
<feature type="domain" description="Thymidylate synthase/dCMP hydroxymethylase" evidence="5">
    <location>
        <begin position="27"/>
        <end position="214"/>
    </location>
</feature>
<feature type="domain" description="Thymidylate synthase/dCMP hydroxymethylase" evidence="5">
    <location>
        <begin position="268"/>
        <end position="376"/>
    </location>
</feature>
<dbReference type="InterPro" id="IPR000398">
    <property type="entry name" value="Thymidylate_synthase"/>
</dbReference>
<feature type="binding site" evidence="4">
    <location>
        <position position="279"/>
    </location>
    <ligand>
        <name>(6R)-5,10-methylene-5,6,7,8-tetrahydrofolate</name>
        <dbReference type="ChEBI" id="CHEBI:15636"/>
    </ligand>
</feature>
<name>A0A1S7BGC3_SALDE</name>
<comment type="function">
    <text evidence="4">Catalyzes the reductive methylation of 2'-deoxyuridine-5'-monophosphate (dUMP) to 2'-deoxythymidine-5'-monophosphate (dTMP) while utilizing 5,10-methylenetetrahydrofolate (mTHF) as the methyl donor and reductant in the reaction, yielding dihydrofolate (DHF) as a by-product. This enzymatic reaction provides an intracellular de novo source of dTMP, an essential precursor for DNA biosynthesis.</text>
</comment>
<keyword evidence="4" id="KW-0545">Nucleotide biosynthesis</keyword>
<keyword evidence="2 4" id="KW-0489">Methyltransferase</keyword>
<evidence type="ECO:0000259" key="5">
    <source>
        <dbReference type="Pfam" id="PF00303"/>
    </source>
</evidence>
<dbReference type="InterPro" id="IPR036926">
    <property type="entry name" value="Thymidate_synth/dCMP_Mease_sf"/>
</dbReference>
<keyword evidence="3 4" id="KW-0808">Transferase</keyword>
<keyword evidence="4" id="KW-0963">Cytoplasm</keyword>
<geneLocation type="plasmid" evidence="6">
    <name>AnCo3</name>
</geneLocation>
<gene>
    <name evidence="4" type="primary">thyA</name>
</gene>
<dbReference type="PANTHER" id="PTHR11548">
    <property type="entry name" value="THYMIDYLATE SYNTHASE 1"/>
    <property type="match status" value="1"/>
</dbReference>
<dbReference type="GO" id="GO:0005829">
    <property type="term" value="C:cytosol"/>
    <property type="evidence" value="ECO:0007669"/>
    <property type="project" value="TreeGrafter"/>
</dbReference>
<reference evidence="6" key="2">
    <citation type="submission" date="2017-03" db="EMBL/GenBank/DDBJ databases">
        <title>Genome sequences for AnCo1 and AnCo2 belong to this unpublished manuscript: Complete Genome Sequences of two phage-like plasmids encoding the CTX-M-15 Extended-Spectrum Beta-Lactamase GeneGenome sequence for AnCo3 belongs to this unpublished manuscript:AnCo3, a new member of the emerging family of phage-like plasmids.</title>
        <authorList>
            <person name="Colavecchio A."/>
            <person name="LeJeune J."/>
            <person name="Goodridge L."/>
        </authorList>
    </citation>
    <scope>NUCLEOTIDE SEQUENCE</scope>
    <source>
        <strain evidence="6">S701</strain>
        <plasmid evidence="6">AnCo3</plasmid>
    </source>
</reference>
<protein>
    <recommendedName>
        <fullName evidence="1 4">Thymidylate synthase</fullName>
        <shortName evidence="4">TS</shortName>
        <shortName evidence="4">TSase</shortName>
        <ecNumber evidence="1 4">2.1.1.45</ecNumber>
    </recommendedName>
</protein>
<dbReference type="PRINTS" id="PR00108">
    <property type="entry name" value="THYMDSNTHASE"/>
</dbReference>
<dbReference type="Pfam" id="PF00303">
    <property type="entry name" value="Thymidylat_synt"/>
    <property type="match status" value="2"/>
</dbReference>
<dbReference type="PANTHER" id="PTHR11548:SF9">
    <property type="entry name" value="THYMIDYLATE SYNTHASE"/>
    <property type="match status" value="1"/>
</dbReference>
<accession>A0A1S7BGC3</accession>
<comment type="pathway">
    <text evidence="4">Pyrimidine metabolism; dTTP biosynthesis.</text>
</comment>
<comment type="subunit">
    <text evidence="4">Homodimer.</text>
</comment>
<dbReference type="Gene3D" id="3.30.572.10">
    <property type="entry name" value="Thymidylate synthase/dCMP hydroxymethylase domain"/>
    <property type="match status" value="1"/>
</dbReference>
<comment type="catalytic activity">
    <reaction evidence="4">
        <text>dUMP + (6R)-5,10-methylene-5,6,7,8-tetrahydrofolate = 7,8-dihydrofolate + dTMP</text>
        <dbReference type="Rhea" id="RHEA:12104"/>
        <dbReference type="ChEBI" id="CHEBI:15636"/>
        <dbReference type="ChEBI" id="CHEBI:57451"/>
        <dbReference type="ChEBI" id="CHEBI:63528"/>
        <dbReference type="ChEBI" id="CHEBI:246422"/>
        <dbReference type="EC" id="2.1.1.45"/>
    </reaction>
</comment>
<evidence type="ECO:0000256" key="4">
    <source>
        <dbReference type="HAMAP-Rule" id="MF_00008"/>
    </source>
</evidence>